<gene>
    <name evidence="2" type="ORF">IAA19_06790</name>
</gene>
<sequence length="197" mass="20209">MARSRTCAAAWTASRVRVLEELDVLGDEALQVRIFRLSLLLLVATLLLALGAGLASGADGGALATLGWWGSLAAGSLVALPVHELVHGAAFKLLCRPCEVSFGAQGPFLYTRTNDACATRPRMVAVLLAPSVVVTSALVAAALAAGAPALAVLLAGVHLSGCASDMLMAADALRAPDCTHVRDTDVGIDLLSDKELL</sequence>
<keyword evidence="1" id="KW-1133">Transmembrane helix</keyword>
<evidence type="ECO:0000256" key="1">
    <source>
        <dbReference type="SAM" id="Phobius"/>
    </source>
</evidence>
<protein>
    <submittedName>
        <fullName evidence="2">DUF3267 domain-containing protein</fullName>
    </submittedName>
</protein>
<keyword evidence="1" id="KW-0472">Membrane</keyword>
<dbReference type="EMBL" id="DXBM01000056">
    <property type="protein sequence ID" value="HIZ46706.1"/>
    <property type="molecule type" value="Genomic_DNA"/>
</dbReference>
<feature type="transmembrane region" description="Helical" evidence="1">
    <location>
        <begin position="132"/>
        <end position="157"/>
    </location>
</feature>
<comment type="caution">
    <text evidence="2">The sequence shown here is derived from an EMBL/GenBank/DDBJ whole genome shotgun (WGS) entry which is preliminary data.</text>
</comment>
<evidence type="ECO:0000313" key="2">
    <source>
        <dbReference type="EMBL" id="HIZ46706.1"/>
    </source>
</evidence>
<keyword evidence="1" id="KW-0812">Transmembrane</keyword>
<dbReference type="Pfam" id="PF11667">
    <property type="entry name" value="DUF3267"/>
    <property type="match status" value="1"/>
</dbReference>
<organism evidence="2 3">
    <name type="scientific">Candidatus Olsenella pullistercoris</name>
    <dbReference type="NCBI Taxonomy" id="2838712"/>
    <lineage>
        <taxon>Bacteria</taxon>
        <taxon>Bacillati</taxon>
        <taxon>Actinomycetota</taxon>
        <taxon>Coriobacteriia</taxon>
        <taxon>Coriobacteriales</taxon>
        <taxon>Atopobiaceae</taxon>
        <taxon>Olsenella</taxon>
    </lineage>
</organism>
<reference evidence="2" key="2">
    <citation type="submission" date="2021-04" db="EMBL/GenBank/DDBJ databases">
        <authorList>
            <person name="Gilroy R."/>
        </authorList>
    </citation>
    <scope>NUCLEOTIDE SEQUENCE</scope>
    <source>
        <strain evidence="2">ChiHjej12B11-14209</strain>
    </source>
</reference>
<feature type="transmembrane region" description="Helical" evidence="1">
    <location>
        <begin position="34"/>
        <end position="55"/>
    </location>
</feature>
<dbReference type="Proteomes" id="UP000824062">
    <property type="component" value="Unassembled WGS sequence"/>
</dbReference>
<dbReference type="AlphaFoldDB" id="A0A9D2F0K0"/>
<name>A0A9D2F0K0_9ACTN</name>
<accession>A0A9D2F0K0</accession>
<evidence type="ECO:0000313" key="3">
    <source>
        <dbReference type="Proteomes" id="UP000824062"/>
    </source>
</evidence>
<proteinExistence type="predicted"/>
<feature type="transmembrane region" description="Helical" evidence="1">
    <location>
        <begin position="62"/>
        <end position="82"/>
    </location>
</feature>
<reference evidence="2" key="1">
    <citation type="journal article" date="2021" name="PeerJ">
        <title>Extensive microbial diversity within the chicken gut microbiome revealed by metagenomics and culture.</title>
        <authorList>
            <person name="Gilroy R."/>
            <person name="Ravi A."/>
            <person name="Getino M."/>
            <person name="Pursley I."/>
            <person name="Horton D.L."/>
            <person name="Alikhan N.F."/>
            <person name="Baker D."/>
            <person name="Gharbi K."/>
            <person name="Hall N."/>
            <person name="Watson M."/>
            <person name="Adriaenssens E.M."/>
            <person name="Foster-Nyarko E."/>
            <person name="Jarju S."/>
            <person name="Secka A."/>
            <person name="Antonio M."/>
            <person name="Oren A."/>
            <person name="Chaudhuri R.R."/>
            <person name="La Ragione R."/>
            <person name="Hildebrand F."/>
            <person name="Pallen M.J."/>
        </authorList>
    </citation>
    <scope>NUCLEOTIDE SEQUENCE</scope>
    <source>
        <strain evidence="2">ChiHjej12B11-14209</strain>
    </source>
</reference>
<dbReference type="InterPro" id="IPR021683">
    <property type="entry name" value="DUF3267"/>
</dbReference>